<keyword evidence="7" id="KW-1185">Reference proteome</keyword>
<dbReference type="SUPFAM" id="SSF46894">
    <property type="entry name" value="C-terminal effector domain of the bipartite response regulators"/>
    <property type="match status" value="1"/>
</dbReference>
<evidence type="ECO:0000256" key="3">
    <source>
        <dbReference type="PROSITE-ProRule" id="PRU00169"/>
    </source>
</evidence>
<dbReference type="InterPro" id="IPR016032">
    <property type="entry name" value="Sig_transdc_resp-reg_C-effctor"/>
</dbReference>
<dbReference type="GO" id="GO:0006355">
    <property type="term" value="P:regulation of DNA-templated transcription"/>
    <property type="evidence" value="ECO:0007669"/>
    <property type="project" value="InterPro"/>
</dbReference>
<evidence type="ECO:0000313" key="6">
    <source>
        <dbReference type="EMBL" id="AHE99801.1"/>
    </source>
</evidence>
<evidence type="ECO:0000259" key="4">
    <source>
        <dbReference type="PROSITE" id="PS50043"/>
    </source>
</evidence>
<dbReference type="Gene3D" id="3.40.50.2300">
    <property type="match status" value="1"/>
</dbReference>
<dbReference type="PANTHER" id="PTHR43214">
    <property type="entry name" value="TWO-COMPONENT RESPONSE REGULATOR"/>
    <property type="match status" value="1"/>
</dbReference>
<evidence type="ECO:0000259" key="5">
    <source>
        <dbReference type="PROSITE" id="PS50110"/>
    </source>
</evidence>
<dbReference type="Pfam" id="PF00072">
    <property type="entry name" value="Response_reg"/>
    <property type="match status" value="1"/>
</dbReference>
<organism evidence="6 7">
    <name type="scientific">Thioalkalivibrio paradoxus ARh 1</name>
    <dbReference type="NCBI Taxonomy" id="713585"/>
    <lineage>
        <taxon>Bacteria</taxon>
        <taxon>Pseudomonadati</taxon>
        <taxon>Pseudomonadota</taxon>
        <taxon>Gammaproteobacteria</taxon>
        <taxon>Chromatiales</taxon>
        <taxon>Ectothiorhodospiraceae</taxon>
        <taxon>Thioalkalivibrio</taxon>
    </lineage>
</organism>
<dbReference type="EMBL" id="CP007029">
    <property type="protein sequence ID" value="AHE99801.1"/>
    <property type="molecule type" value="Genomic_DNA"/>
</dbReference>
<evidence type="ECO:0000256" key="2">
    <source>
        <dbReference type="ARBA" id="ARBA00023125"/>
    </source>
</evidence>
<dbReference type="PRINTS" id="PR00038">
    <property type="entry name" value="HTHLUXR"/>
</dbReference>
<name>W0DMX7_9GAMM</name>
<dbReference type="AlphaFoldDB" id="W0DMX7"/>
<dbReference type="PANTHER" id="PTHR43214:SF43">
    <property type="entry name" value="TWO-COMPONENT RESPONSE REGULATOR"/>
    <property type="match status" value="1"/>
</dbReference>
<dbReference type="CDD" id="cd06170">
    <property type="entry name" value="LuxR_C_like"/>
    <property type="match status" value="1"/>
</dbReference>
<dbReference type="GO" id="GO:0003677">
    <property type="term" value="F:DNA binding"/>
    <property type="evidence" value="ECO:0007669"/>
    <property type="project" value="UniProtKB-KW"/>
</dbReference>
<dbReference type="Pfam" id="PF00196">
    <property type="entry name" value="GerE"/>
    <property type="match status" value="1"/>
</dbReference>
<dbReference type="SMART" id="SM00448">
    <property type="entry name" value="REC"/>
    <property type="match status" value="1"/>
</dbReference>
<dbReference type="PROSITE" id="PS00622">
    <property type="entry name" value="HTH_LUXR_1"/>
    <property type="match status" value="1"/>
</dbReference>
<keyword evidence="1 3" id="KW-0597">Phosphoprotein</keyword>
<dbReference type="PROSITE" id="PS50043">
    <property type="entry name" value="HTH_LUXR_2"/>
    <property type="match status" value="1"/>
</dbReference>
<keyword evidence="2" id="KW-0238">DNA-binding</keyword>
<dbReference type="GO" id="GO:0000160">
    <property type="term" value="P:phosphorelay signal transduction system"/>
    <property type="evidence" value="ECO:0007669"/>
    <property type="project" value="InterPro"/>
</dbReference>
<dbReference type="KEGG" id="tti:THITH_00155"/>
<dbReference type="InterPro" id="IPR001789">
    <property type="entry name" value="Sig_transdc_resp-reg_receiver"/>
</dbReference>
<sequence length="237" mass="26371">MGSLRVWLRAVAMNKEPSDRQGGVAMNIGVVVADARPIVLEGLNALVSSQPDMRVVARCERGSEALKAIREHRPDIAILDLALPEENGLALLRALREQALPTRCVLFADALNDEQAVEATRLQVEGIVLKDMPTRLLLQCIRKVHDGGRWLETQSMTRVVDRLQRQEAQRSDLLGRLSPRELDVTRHVVAGLNNKDIAEELSLSVGTIKIHLHNIYEKLGIRSRLQLAAYAREKGFG</sequence>
<dbReference type="Proteomes" id="UP000005289">
    <property type="component" value="Chromosome"/>
</dbReference>
<evidence type="ECO:0000256" key="1">
    <source>
        <dbReference type="ARBA" id="ARBA00022553"/>
    </source>
</evidence>
<gene>
    <name evidence="6" type="ORF">THITH_00155</name>
</gene>
<dbReference type="InterPro" id="IPR039420">
    <property type="entry name" value="WalR-like"/>
</dbReference>
<dbReference type="STRING" id="713585.THITH_00155"/>
<feature type="modified residue" description="4-aspartylphosphate" evidence="3">
    <location>
        <position position="80"/>
    </location>
</feature>
<dbReference type="SUPFAM" id="SSF52172">
    <property type="entry name" value="CheY-like"/>
    <property type="match status" value="1"/>
</dbReference>
<dbReference type="CDD" id="cd17535">
    <property type="entry name" value="REC_NarL-like"/>
    <property type="match status" value="1"/>
</dbReference>
<dbReference type="InterPro" id="IPR011006">
    <property type="entry name" value="CheY-like_superfamily"/>
</dbReference>
<dbReference type="HOGENOM" id="CLU_000445_90_10_6"/>
<dbReference type="InterPro" id="IPR000792">
    <property type="entry name" value="Tscrpt_reg_LuxR_C"/>
</dbReference>
<protein>
    <recommendedName>
        <fullName evidence="8">LuxR family transcriptional regulator</fullName>
    </recommendedName>
</protein>
<dbReference type="PROSITE" id="PS50110">
    <property type="entry name" value="RESPONSE_REGULATORY"/>
    <property type="match status" value="1"/>
</dbReference>
<feature type="domain" description="HTH luxR-type" evidence="4">
    <location>
        <begin position="170"/>
        <end position="235"/>
    </location>
</feature>
<dbReference type="SMART" id="SM00421">
    <property type="entry name" value="HTH_LUXR"/>
    <property type="match status" value="1"/>
</dbReference>
<reference evidence="6 7" key="1">
    <citation type="submission" date="2013-12" db="EMBL/GenBank/DDBJ databases">
        <authorList>
            <consortium name="DOE Joint Genome Institute"/>
            <person name="Muyzer G."/>
            <person name="Huntemann M."/>
            <person name="Han J."/>
            <person name="Chen A."/>
            <person name="Kyrpides N."/>
            <person name="Mavromatis K."/>
            <person name="Markowitz V."/>
            <person name="Palaniappan K."/>
            <person name="Ivanova N."/>
            <person name="Schaumberg A."/>
            <person name="Pati A."/>
            <person name="Liolios K."/>
            <person name="Nordberg H.P."/>
            <person name="Cantor M.N."/>
            <person name="Hua S.X."/>
            <person name="Woyke T."/>
        </authorList>
    </citation>
    <scope>NUCLEOTIDE SEQUENCE [LARGE SCALE GENOMIC DNA]</scope>
    <source>
        <strain evidence="6 7">ARh 1</strain>
    </source>
</reference>
<dbReference type="InterPro" id="IPR058245">
    <property type="entry name" value="NreC/VraR/RcsB-like_REC"/>
</dbReference>
<feature type="domain" description="Response regulatory" evidence="5">
    <location>
        <begin position="29"/>
        <end position="145"/>
    </location>
</feature>
<proteinExistence type="predicted"/>
<evidence type="ECO:0000313" key="7">
    <source>
        <dbReference type="Proteomes" id="UP000005289"/>
    </source>
</evidence>
<evidence type="ECO:0008006" key="8">
    <source>
        <dbReference type="Google" id="ProtNLM"/>
    </source>
</evidence>
<accession>W0DMX7</accession>